<dbReference type="Proteomes" id="UP001054945">
    <property type="component" value="Unassembled WGS sequence"/>
</dbReference>
<gene>
    <name evidence="2" type="ORF">CEXT_494441</name>
</gene>
<organism evidence="2 3">
    <name type="scientific">Caerostris extrusa</name>
    <name type="common">Bark spider</name>
    <name type="synonym">Caerostris bankana</name>
    <dbReference type="NCBI Taxonomy" id="172846"/>
    <lineage>
        <taxon>Eukaryota</taxon>
        <taxon>Metazoa</taxon>
        <taxon>Ecdysozoa</taxon>
        <taxon>Arthropoda</taxon>
        <taxon>Chelicerata</taxon>
        <taxon>Arachnida</taxon>
        <taxon>Araneae</taxon>
        <taxon>Araneomorphae</taxon>
        <taxon>Entelegynae</taxon>
        <taxon>Araneoidea</taxon>
        <taxon>Araneidae</taxon>
        <taxon>Caerostris</taxon>
    </lineage>
</organism>
<dbReference type="AlphaFoldDB" id="A0AAV4RGW7"/>
<sequence length="242" mass="26644">MSVGEAESMSMVAFCAVVVKSKIVAKSESGISPGPVAGVSSFAARPPRSKSRRSQAGIKRSRKGASKRKKRSLKKKSQKVPQSLKKSASKKSPKKEPKSLDENVPLDPNLKKIFTLQNPLFTVLGASGSTSNPSIVEEVNPSQLNLGLRRRMGRQPTSPVIDETSGETRGTTHQHTAIFSPNRRVTRAYRFRLINSGMGDCLDQGMVYVRERSPRNPNRRTPQLADVVAELYEELGENVEYH</sequence>
<comment type="caution">
    <text evidence="2">The sequence shown here is derived from an EMBL/GenBank/DDBJ whole genome shotgun (WGS) entry which is preliminary data.</text>
</comment>
<reference evidence="2 3" key="1">
    <citation type="submission" date="2021-06" db="EMBL/GenBank/DDBJ databases">
        <title>Caerostris extrusa draft genome.</title>
        <authorList>
            <person name="Kono N."/>
            <person name="Arakawa K."/>
        </authorList>
    </citation>
    <scope>NUCLEOTIDE SEQUENCE [LARGE SCALE GENOMIC DNA]</scope>
</reference>
<dbReference type="EMBL" id="BPLR01008033">
    <property type="protein sequence ID" value="GIY21563.1"/>
    <property type="molecule type" value="Genomic_DNA"/>
</dbReference>
<feature type="compositionally biased region" description="Basic residues" evidence="1">
    <location>
        <begin position="47"/>
        <end position="78"/>
    </location>
</feature>
<dbReference type="PROSITE" id="PS01054">
    <property type="entry name" value="TRANSALDOLASE_1"/>
    <property type="match status" value="1"/>
</dbReference>
<dbReference type="GO" id="GO:0005975">
    <property type="term" value="P:carbohydrate metabolic process"/>
    <property type="evidence" value="ECO:0007669"/>
    <property type="project" value="InterPro"/>
</dbReference>
<protein>
    <submittedName>
        <fullName evidence="2">Uncharacterized protein</fullName>
    </submittedName>
</protein>
<dbReference type="InterPro" id="IPR018225">
    <property type="entry name" value="Transaldolase_AS"/>
</dbReference>
<evidence type="ECO:0000313" key="3">
    <source>
        <dbReference type="Proteomes" id="UP001054945"/>
    </source>
</evidence>
<evidence type="ECO:0000313" key="2">
    <source>
        <dbReference type="EMBL" id="GIY21563.1"/>
    </source>
</evidence>
<name>A0AAV4RGW7_CAEEX</name>
<evidence type="ECO:0000256" key="1">
    <source>
        <dbReference type="SAM" id="MobiDB-lite"/>
    </source>
</evidence>
<feature type="region of interest" description="Disordered" evidence="1">
    <location>
        <begin position="152"/>
        <end position="172"/>
    </location>
</feature>
<proteinExistence type="predicted"/>
<feature type="region of interest" description="Disordered" evidence="1">
    <location>
        <begin position="28"/>
        <end position="106"/>
    </location>
</feature>
<keyword evidence="3" id="KW-1185">Reference proteome</keyword>
<accession>A0AAV4RGW7</accession>